<dbReference type="Proteomes" id="UP000255543">
    <property type="component" value="Unassembled WGS sequence"/>
</dbReference>
<proteinExistence type="predicted"/>
<name>A0A377A324_ECOLX</name>
<accession>A0A377A324</accession>
<dbReference type="AlphaFoldDB" id="A0A377A324"/>
<reference evidence="1 2" key="1">
    <citation type="submission" date="2018-06" db="EMBL/GenBank/DDBJ databases">
        <authorList>
            <consortium name="Pathogen Informatics"/>
            <person name="Doyle S."/>
        </authorList>
    </citation>
    <scope>NUCLEOTIDE SEQUENCE [LARGE SCALE GENOMIC DNA]</scope>
    <source>
        <strain evidence="1 2">NCTC8179</strain>
    </source>
</reference>
<gene>
    <name evidence="1" type="ORF">NCTC8179_04329</name>
</gene>
<organism evidence="1 2">
    <name type="scientific">Escherichia coli</name>
    <dbReference type="NCBI Taxonomy" id="562"/>
    <lineage>
        <taxon>Bacteria</taxon>
        <taxon>Pseudomonadati</taxon>
        <taxon>Pseudomonadota</taxon>
        <taxon>Gammaproteobacteria</taxon>
        <taxon>Enterobacterales</taxon>
        <taxon>Enterobacteriaceae</taxon>
        <taxon>Escherichia</taxon>
    </lineage>
</organism>
<evidence type="ECO:0000313" key="2">
    <source>
        <dbReference type="Proteomes" id="UP000255543"/>
    </source>
</evidence>
<sequence>MSPIGLITALAAGIALLWEDYQTWKEGGDSLIDWGKWKPEVDAALKMVRDLKTTVNDLVKALAKLLNIDPKSWSLKWDFSNFIDQMGEFSKMLNMIADLLTLSKMAAGLMPSASANRYLIRAAKIRQRCRWLQTALTVLPTGLKSTGDSIPAVWAGRYAAGLVMMSRNNMHRLRNEENGITIRETLILLVRQGLLLNARAGDCQI</sequence>
<evidence type="ECO:0000313" key="1">
    <source>
        <dbReference type="EMBL" id="STK93527.1"/>
    </source>
</evidence>
<protein>
    <submittedName>
        <fullName evidence="1">Putative lytic transglycosylase, catalytic</fullName>
    </submittedName>
</protein>
<dbReference type="EMBL" id="UGEB01000001">
    <property type="protein sequence ID" value="STK93527.1"/>
    <property type="molecule type" value="Genomic_DNA"/>
</dbReference>